<evidence type="ECO:0000256" key="2">
    <source>
        <dbReference type="SAM" id="Phobius"/>
    </source>
</evidence>
<proteinExistence type="predicted"/>
<evidence type="ECO:0000313" key="4">
    <source>
        <dbReference type="Proteomes" id="UP001240250"/>
    </source>
</evidence>
<dbReference type="RefSeq" id="WP_156442065.1">
    <property type="nucleotide sequence ID" value="NZ_JAUSVM010000001.1"/>
</dbReference>
<keyword evidence="2" id="KW-0472">Membrane</keyword>
<sequence>MPPTPPPGTPPSGPAPLDRPAPPTRRAPRSRRRALALLVTTALGLVGVVTLLVTWVSIGVRTVQAAQDAAPGTCLAAYEAGEADARVGFGVVPARSVCTWDVDGARERSVVAAAPTAVVVGGLVLLLGGAAGTAVAVLPPRQARAAAGGAAARRGDAP</sequence>
<feature type="compositionally biased region" description="Pro residues" evidence="1">
    <location>
        <begin position="1"/>
        <end position="25"/>
    </location>
</feature>
<comment type="caution">
    <text evidence="3">The sequence shown here is derived from an EMBL/GenBank/DDBJ whole genome shotgun (WGS) entry which is preliminary data.</text>
</comment>
<dbReference type="EMBL" id="JAUSVM010000001">
    <property type="protein sequence ID" value="MDQ0424202.1"/>
    <property type="molecule type" value="Genomic_DNA"/>
</dbReference>
<accession>A0ABU0GFR6</accession>
<feature type="transmembrane region" description="Helical" evidence="2">
    <location>
        <begin position="35"/>
        <end position="58"/>
    </location>
</feature>
<feature type="transmembrane region" description="Helical" evidence="2">
    <location>
        <begin position="110"/>
        <end position="138"/>
    </location>
</feature>
<reference evidence="3 4" key="1">
    <citation type="submission" date="2023-07" db="EMBL/GenBank/DDBJ databases">
        <title>Sequencing the genomes of 1000 actinobacteria strains.</title>
        <authorList>
            <person name="Klenk H.-P."/>
        </authorList>
    </citation>
    <scope>NUCLEOTIDE SEQUENCE [LARGE SCALE GENOMIC DNA]</scope>
    <source>
        <strain evidence="3 4">DSM 14785</strain>
    </source>
</reference>
<gene>
    <name evidence="3" type="ORF">JO380_000583</name>
</gene>
<keyword evidence="4" id="KW-1185">Reference proteome</keyword>
<organism evidence="3 4">
    <name type="scientific">Cellulomonas iranensis</name>
    <dbReference type="NCBI Taxonomy" id="76862"/>
    <lineage>
        <taxon>Bacteria</taxon>
        <taxon>Bacillati</taxon>
        <taxon>Actinomycetota</taxon>
        <taxon>Actinomycetes</taxon>
        <taxon>Micrococcales</taxon>
        <taxon>Cellulomonadaceae</taxon>
        <taxon>Cellulomonas</taxon>
    </lineage>
</organism>
<dbReference type="Proteomes" id="UP001240250">
    <property type="component" value="Unassembled WGS sequence"/>
</dbReference>
<name>A0ABU0GFR6_9CELL</name>
<protein>
    <recommendedName>
        <fullName evidence="5">Integral membrane protein</fullName>
    </recommendedName>
</protein>
<evidence type="ECO:0000256" key="1">
    <source>
        <dbReference type="SAM" id="MobiDB-lite"/>
    </source>
</evidence>
<feature type="region of interest" description="Disordered" evidence="1">
    <location>
        <begin position="1"/>
        <end position="30"/>
    </location>
</feature>
<evidence type="ECO:0008006" key="5">
    <source>
        <dbReference type="Google" id="ProtNLM"/>
    </source>
</evidence>
<keyword evidence="2" id="KW-1133">Transmembrane helix</keyword>
<keyword evidence="2" id="KW-0812">Transmembrane</keyword>
<evidence type="ECO:0000313" key="3">
    <source>
        <dbReference type="EMBL" id="MDQ0424202.1"/>
    </source>
</evidence>